<gene>
    <name evidence="1" type="ORF">GCM10011578_064950</name>
</gene>
<reference evidence="1" key="2">
    <citation type="submission" date="2020-09" db="EMBL/GenBank/DDBJ databases">
        <authorList>
            <person name="Sun Q."/>
            <person name="Zhou Y."/>
        </authorList>
    </citation>
    <scope>NUCLEOTIDE SEQUENCE</scope>
    <source>
        <strain evidence="1">CGMCC 4.7110</strain>
    </source>
</reference>
<name>A0A918CUK6_9ACTN</name>
<dbReference type="RefSeq" id="WP_229713485.1">
    <property type="nucleotide sequence ID" value="NZ_BMML01000017.1"/>
</dbReference>
<comment type="caution">
    <text evidence="1">The sequence shown here is derived from an EMBL/GenBank/DDBJ whole genome shotgun (WGS) entry which is preliminary data.</text>
</comment>
<evidence type="ECO:0000313" key="2">
    <source>
        <dbReference type="Proteomes" id="UP000653411"/>
    </source>
</evidence>
<organism evidence="1 2">
    <name type="scientific">Streptomyces fuscichromogenes</name>
    <dbReference type="NCBI Taxonomy" id="1324013"/>
    <lineage>
        <taxon>Bacteria</taxon>
        <taxon>Bacillati</taxon>
        <taxon>Actinomycetota</taxon>
        <taxon>Actinomycetes</taxon>
        <taxon>Kitasatosporales</taxon>
        <taxon>Streptomycetaceae</taxon>
        <taxon>Streptomyces</taxon>
    </lineage>
</organism>
<proteinExistence type="predicted"/>
<dbReference type="EMBL" id="BMML01000017">
    <property type="protein sequence ID" value="GGN28741.1"/>
    <property type="molecule type" value="Genomic_DNA"/>
</dbReference>
<dbReference type="AlphaFoldDB" id="A0A918CUK6"/>
<protein>
    <recommendedName>
        <fullName evidence="3">DUF3515 family protein</fullName>
    </recommendedName>
</protein>
<sequence length="167" mass="16948">MVVGVSGRPRGRRTAAALAVAGLLAGAGLVAGELDSPVFGLAQGPFAEDPGCGRLAGRYPDRLAGATRDRVTFAGLAVWGHGTVELRCGVNPPGPTTDACVSVDGVDWVWRGTAEDGRRKLVTYGRSPAVEISVSGPAAGVDTVLVDLSRLVAPIPEGARCLAAAPH</sequence>
<dbReference type="Pfam" id="PF12028">
    <property type="entry name" value="DUF3515"/>
    <property type="match status" value="1"/>
</dbReference>
<keyword evidence="2" id="KW-1185">Reference proteome</keyword>
<accession>A0A918CUK6</accession>
<reference evidence="1" key="1">
    <citation type="journal article" date="2014" name="Int. J. Syst. Evol. Microbiol.">
        <title>Complete genome sequence of Corynebacterium casei LMG S-19264T (=DSM 44701T), isolated from a smear-ripened cheese.</title>
        <authorList>
            <consortium name="US DOE Joint Genome Institute (JGI-PGF)"/>
            <person name="Walter F."/>
            <person name="Albersmeier A."/>
            <person name="Kalinowski J."/>
            <person name="Ruckert C."/>
        </authorList>
    </citation>
    <scope>NUCLEOTIDE SEQUENCE</scope>
    <source>
        <strain evidence="1">CGMCC 4.7110</strain>
    </source>
</reference>
<dbReference type="Proteomes" id="UP000653411">
    <property type="component" value="Unassembled WGS sequence"/>
</dbReference>
<evidence type="ECO:0008006" key="3">
    <source>
        <dbReference type="Google" id="ProtNLM"/>
    </source>
</evidence>
<dbReference type="InterPro" id="IPR021903">
    <property type="entry name" value="DUF3515"/>
</dbReference>
<evidence type="ECO:0000313" key="1">
    <source>
        <dbReference type="EMBL" id="GGN28741.1"/>
    </source>
</evidence>